<organism evidence="2 3">
    <name type="scientific">Fragilariopsis cylindrus CCMP1102</name>
    <dbReference type="NCBI Taxonomy" id="635003"/>
    <lineage>
        <taxon>Eukaryota</taxon>
        <taxon>Sar</taxon>
        <taxon>Stramenopiles</taxon>
        <taxon>Ochrophyta</taxon>
        <taxon>Bacillariophyta</taxon>
        <taxon>Bacillariophyceae</taxon>
        <taxon>Bacillariophycidae</taxon>
        <taxon>Bacillariales</taxon>
        <taxon>Bacillariaceae</taxon>
        <taxon>Fragilariopsis</taxon>
    </lineage>
</organism>
<keyword evidence="3" id="KW-1185">Reference proteome</keyword>
<feature type="compositionally biased region" description="Acidic residues" evidence="1">
    <location>
        <begin position="129"/>
        <end position="142"/>
    </location>
</feature>
<reference evidence="2 3" key="1">
    <citation type="submission" date="2016-09" db="EMBL/GenBank/DDBJ databases">
        <title>Extensive genetic diversity and differential bi-allelic expression allows diatom success in the polar Southern Ocean.</title>
        <authorList>
            <consortium name="DOE Joint Genome Institute"/>
            <person name="Mock T."/>
            <person name="Otillar R.P."/>
            <person name="Strauss J."/>
            <person name="Dupont C."/>
            <person name="Frickenhaus S."/>
            <person name="Maumus F."/>
            <person name="Mcmullan M."/>
            <person name="Sanges R."/>
            <person name="Schmutz J."/>
            <person name="Toseland A."/>
            <person name="Valas R."/>
            <person name="Veluchamy A."/>
            <person name="Ward B.J."/>
            <person name="Allen A."/>
            <person name="Barry K."/>
            <person name="Falciatore A."/>
            <person name="Ferrante M."/>
            <person name="Fortunato A.E."/>
            <person name="Gloeckner G."/>
            <person name="Gruber A."/>
            <person name="Hipkin R."/>
            <person name="Janech M."/>
            <person name="Kroth P."/>
            <person name="Leese F."/>
            <person name="Lindquist E."/>
            <person name="Lyon B.R."/>
            <person name="Martin J."/>
            <person name="Mayer C."/>
            <person name="Parker M."/>
            <person name="Quesneville H."/>
            <person name="Raymond J."/>
            <person name="Uhlig C."/>
            <person name="Valentin K.U."/>
            <person name="Worden A.Z."/>
            <person name="Armbrust E.V."/>
            <person name="Bowler C."/>
            <person name="Green B."/>
            <person name="Moulton V."/>
            <person name="Van Oosterhout C."/>
            <person name="Grigoriev I."/>
        </authorList>
    </citation>
    <scope>NUCLEOTIDE SEQUENCE [LARGE SCALE GENOMIC DNA]</scope>
    <source>
        <strain evidence="2 3">CCMP1102</strain>
    </source>
</reference>
<gene>
    <name evidence="2" type="ORF">FRACYDRAFT_264461</name>
</gene>
<dbReference type="AlphaFoldDB" id="A0A1E7ESI3"/>
<dbReference type="KEGG" id="fcy:FRACYDRAFT_264461"/>
<dbReference type="InParanoid" id="A0A1E7ESI3"/>
<feature type="region of interest" description="Disordered" evidence="1">
    <location>
        <begin position="123"/>
        <end position="153"/>
    </location>
</feature>
<protein>
    <submittedName>
        <fullName evidence="2">Uncharacterized protein</fullName>
    </submittedName>
</protein>
<feature type="region of interest" description="Disordered" evidence="1">
    <location>
        <begin position="165"/>
        <end position="188"/>
    </location>
</feature>
<evidence type="ECO:0000313" key="2">
    <source>
        <dbReference type="EMBL" id="OEU08921.1"/>
    </source>
</evidence>
<evidence type="ECO:0000256" key="1">
    <source>
        <dbReference type="SAM" id="MobiDB-lite"/>
    </source>
</evidence>
<accession>A0A1E7ESI3</accession>
<proteinExistence type="predicted"/>
<name>A0A1E7ESI3_9STRA</name>
<dbReference type="Proteomes" id="UP000095751">
    <property type="component" value="Unassembled WGS sequence"/>
</dbReference>
<sequence>MPKLSVRCIDKHLRMGHGCHYPTTASHVQSGSMSGNFLLSAPRKISFEDNRCGSDSNPSICSDDTRIPIKNNKTETIKEHCPAEERRERGGGTNPPTIIRRKRSLLVRPTTSLSLVDLAKSVPQGANVDGDDSYRDEEEEQHIEERKAKRTRSFNVSPRSIFRTESNLSSSSDVDNNHQPSGTSNWGHFVNMVVDDEDDEEEEYHRNFLITPSSSRCDANANANASASANTILEHSRKPSFRSSCTELPCHRVRRRRHSPYAEYKNNRRAREAMKPDLSCIHHGLYHHTDDSSNLNTSYSMHGCQFHSSSTRRTGQNKRGLQEQTTEQLIGAFSELQVRKQHQNACVQQQQNRC</sequence>
<evidence type="ECO:0000313" key="3">
    <source>
        <dbReference type="Proteomes" id="UP000095751"/>
    </source>
</evidence>
<dbReference type="EMBL" id="KV784378">
    <property type="protein sequence ID" value="OEU08921.1"/>
    <property type="molecule type" value="Genomic_DNA"/>
</dbReference>